<evidence type="ECO:0000259" key="1">
    <source>
        <dbReference type="Pfam" id="PF01636"/>
    </source>
</evidence>
<name>A0ABW1T0X3_9ACTN</name>
<gene>
    <name evidence="2" type="ORF">ACFQGU_06330</name>
</gene>
<evidence type="ECO:0000313" key="2">
    <source>
        <dbReference type="EMBL" id="MFC6237487.1"/>
    </source>
</evidence>
<accession>A0ABW1T0X3</accession>
<feature type="domain" description="Aminoglycoside phosphotransferase" evidence="1">
    <location>
        <begin position="29"/>
        <end position="239"/>
    </location>
</feature>
<dbReference type="Pfam" id="PF01636">
    <property type="entry name" value="APH"/>
    <property type="match status" value="1"/>
</dbReference>
<evidence type="ECO:0000313" key="3">
    <source>
        <dbReference type="Proteomes" id="UP001596138"/>
    </source>
</evidence>
<organism evidence="2 3">
    <name type="scientific">Longivirga aurantiaca</name>
    <dbReference type="NCBI Taxonomy" id="1837743"/>
    <lineage>
        <taxon>Bacteria</taxon>
        <taxon>Bacillati</taxon>
        <taxon>Actinomycetota</taxon>
        <taxon>Actinomycetes</taxon>
        <taxon>Sporichthyales</taxon>
        <taxon>Sporichthyaceae</taxon>
        <taxon>Longivirga</taxon>
    </lineage>
</organism>
<keyword evidence="3" id="KW-1185">Reference proteome</keyword>
<sequence>MPDAGPDTVTEAMLARLDAVPALASRTEVSDLSGGLTNRNLKVTTPEGVFVARLSSPESALLAIDRDAEHANSVAAAASGAAPDVIAFAPEVSVLVVRFVDGSTWSPSDVLEPQNAPRAAEALRMLHAGPRFANDFDMLRLQPQYLALCQERGFRLPDRYLDFADHASAIADALAVRPVPTVPCNNDLLAANVIDTGDRVWLIDYEYSGNNDPFFEVGNLWSEATGTPDDLERLVTAYVGEPSRALTARARLWGLMSKYGWMLWASIQDGTSDLDFDFWAWGMEKYDRAVEEFDGPDFGRLLEEVRTSA</sequence>
<dbReference type="EMBL" id="JBHSTI010000008">
    <property type="protein sequence ID" value="MFC6237487.1"/>
    <property type="molecule type" value="Genomic_DNA"/>
</dbReference>
<comment type="caution">
    <text evidence="2">The sequence shown here is derived from an EMBL/GenBank/DDBJ whole genome shotgun (WGS) entry which is preliminary data.</text>
</comment>
<dbReference type="InterPro" id="IPR011009">
    <property type="entry name" value="Kinase-like_dom_sf"/>
</dbReference>
<dbReference type="RefSeq" id="WP_386764827.1">
    <property type="nucleotide sequence ID" value="NZ_JBHSTI010000008.1"/>
</dbReference>
<protein>
    <submittedName>
        <fullName evidence="2">Phosphotransferase</fullName>
    </submittedName>
</protein>
<dbReference type="Proteomes" id="UP001596138">
    <property type="component" value="Unassembled WGS sequence"/>
</dbReference>
<reference evidence="3" key="1">
    <citation type="journal article" date="2019" name="Int. J. Syst. Evol. Microbiol.">
        <title>The Global Catalogue of Microorganisms (GCM) 10K type strain sequencing project: providing services to taxonomists for standard genome sequencing and annotation.</title>
        <authorList>
            <consortium name="The Broad Institute Genomics Platform"/>
            <consortium name="The Broad Institute Genome Sequencing Center for Infectious Disease"/>
            <person name="Wu L."/>
            <person name="Ma J."/>
        </authorList>
    </citation>
    <scope>NUCLEOTIDE SEQUENCE [LARGE SCALE GENOMIC DNA]</scope>
    <source>
        <strain evidence="3">CGMCC 4.7317</strain>
    </source>
</reference>
<dbReference type="Gene3D" id="3.90.1200.10">
    <property type="match status" value="1"/>
</dbReference>
<dbReference type="CDD" id="cd05151">
    <property type="entry name" value="ChoK-like"/>
    <property type="match status" value="1"/>
</dbReference>
<dbReference type="Gene3D" id="3.30.200.20">
    <property type="entry name" value="Phosphorylase Kinase, domain 1"/>
    <property type="match status" value="1"/>
</dbReference>
<dbReference type="PANTHER" id="PTHR22603">
    <property type="entry name" value="CHOLINE/ETHANOALAMINE KINASE"/>
    <property type="match status" value="1"/>
</dbReference>
<dbReference type="PANTHER" id="PTHR22603:SF66">
    <property type="entry name" value="ETHANOLAMINE KINASE"/>
    <property type="match status" value="1"/>
</dbReference>
<proteinExistence type="predicted"/>
<dbReference type="SUPFAM" id="SSF56112">
    <property type="entry name" value="Protein kinase-like (PK-like)"/>
    <property type="match status" value="1"/>
</dbReference>
<dbReference type="InterPro" id="IPR002575">
    <property type="entry name" value="Aminoglycoside_PTrfase"/>
</dbReference>